<dbReference type="EMBL" id="RQVR01000008">
    <property type="protein sequence ID" value="RRJ91467.1"/>
    <property type="molecule type" value="Genomic_DNA"/>
</dbReference>
<evidence type="ECO:0000256" key="4">
    <source>
        <dbReference type="ARBA" id="ARBA00023010"/>
    </source>
</evidence>
<dbReference type="Proteomes" id="UP000271937">
    <property type="component" value="Unassembled WGS sequence"/>
</dbReference>
<evidence type="ECO:0008006" key="7">
    <source>
        <dbReference type="Google" id="ProtNLM"/>
    </source>
</evidence>
<reference evidence="5 6" key="1">
    <citation type="submission" date="2018-11" db="EMBL/GenBank/DDBJ databases">
        <title>Flavobacterium sp. nov., YIM 102600 draft genome.</title>
        <authorList>
            <person name="Li G."/>
            <person name="Jiang Y."/>
        </authorList>
    </citation>
    <scope>NUCLEOTIDE SEQUENCE [LARGE SCALE GENOMIC DNA]</scope>
    <source>
        <strain evidence="5 6">YIM 102600</strain>
    </source>
</reference>
<accession>A0A3P3WAT8</accession>
<dbReference type="SUPFAM" id="SSF54611">
    <property type="entry name" value="SecB-like"/>
    <property type="match status" value="1"/>
</dbReference>
<evidence type="ECO:0000256" key="2">
    <source>
        <dbReference type="ARBA" id="ARBA00022448"/>
    </source>
</evidence>
<dbReference type="AlphaFoldDB" id="A0A3P3WAT8"/>
<dbReference type="GO" id="GO:0051082">
    <property type="term" value="F:unfolded protein binding"/>
    <property type="evidence" value="ECO:0007669"/>
    <property type="project" value="InterPro"/>
</dbReference>
<dbReference type="OrthoDB" id="983047at2"/>
<organism evidence="5 6">
    <name type="scientific">Flavobacterium macacae</name>
    <dbReference type="NCBI Taxonomy" id="2488993"/>
    <lineage>
        <taxon>Bacteria</taxon>
        <taxon>Pseudomonadati</taxon>
        <taxon>Bacteroidota</taxon>
        <taxon>Flavobacteriia</taxon>
        <taxon>Flavobacteriales</taxon>
        <taxon>Flavobacteriaceae</taxon>
        <taxon>Flavobacterium</taxon>
    </lineage>
</organism>
<evidence type="ECO:0000313" key="6">
    <source>
        <dbReference type="Proteomes" id="UP000271937"/>
    </source>
</evidence>
<sequence length="133" mass="15201">MQIRLEHIYFNDVKLKATTSNKKISDTFKTTLNFDAFLNKEISSNHFSIKLSVILKSKGFNFSVNSIAIFQTDQQLDDNFINSPFCKINAPAIAFPFVRTFISNTTLNSGYDPVILPSFNFVKIYNEEKNSNN</sequence>
<dbReference type="RefSeq" id="WP_125012701.1">
    <property type="nucleotide sequence ID" value="NZ_RQVR01000008.1"/>
</dbReference>
<dbReference type="InterPro" id="IPR035958">
    <property type="entry name" value="SecB-like_sf"/>
</dbReference>
<dbReference type="Pfam" id="PF02556">
    <property type="entry name" value="SecB"/>
    <property type="match status" value="1"/>
</dbReference>
<evidence type="ECO:0000256" key="1">
    <source>
        <dbReference type="ARBA" id="ARBA00009990"/>
    </source>
</evidence>
<dbReference type="GO" id="GO:0015031">
    <property type="term" value="P:protein transport"/>
    <property type="evidence" value="ECO:0007669"/>
    <property type="project" value="UniProtKB-KW"/>
</dbReference>
<comment type="caution">
    <text evidence="5">The sequence shown here is derived from an EMBL/GenBank/DDBJ whole genome shotgun (WGS) entry which is preliminary data.</text>
</comment>
<keyword evidence="3" id="KW-0653">Protein transport</keyword>
<proteinExistence type="inferred from homology"/>
<keyword evidence="2" id="KW-0813">Transport</keyword>
<dbReference type="GO" id="GO:0051262">
    <property type="term" value="P:protein tetramerization"/>
    <property type="evidence" value="ECO:0007669"/>
    <property type="project" value="InterPro"/>
</dbReference>
<keyword evidence="4" id="KW-0811">Translocation</keyword>
<dbReference type="Gene3D" id="3.10.420.10">
    <property type="entry name" value="SecB-like"/>
    <property type="match status" value="1"/>
</dbReference>
<evidence type="ECO:0000256" key="3">
    <source>
        <dbReference type="ARBA" id="ARBA00022927"/>
    </source>
</evidence>
<keyword evidence="6" id="KW-1185">Reference proteome</keyword>
<dbReference type="InterPro" id="IPR003708">
    <property type="entry name" value="SecB"/>
</dbReference>
<comment type="similarity">
    <text evidence="1">Belongs to the SecB family.</text>
</comment>
<gene>
    <name evidence="5" type="ORF">EG849_08740</name>
</gene>
<evidence type="ECO:0000313" key="5">
    <source>
        <dbReference type="EMBL" id="RRJ91467.1"/>
    </source>
</evidence>
<name>A0A3P3WAT8_9FLAO</name>
<protein>
    <recommendedName>
        <fullName evidence="7">Preprotein translocase subunit SecB</fullName>
    </recommendedName>
</protein>